<gene>
    <name evidence="1" type="ORF">CSB93_4810</name>
</gene>
<dbReference type="EMBL" id="CP027169">
    <property type="protein sequence ID" value="AVK05523.1"/>
    <property type="molecule type" value="Genomic_DNA"/>
</dbReference>
<reference evidence="1 2" key="1">
    <citation type="submission" date="2018-02" db="EMBL/GenBank/DDBJ databases">
        <title>FDA/CDC Antimicrobial Resistant Isolate Bank Genome Sequencing.</title>
        <authorList>
            <person name="Benahmed F.H."/>
            <person name="Lutgring J.D."/>
            <person name="Yoo B."/>
            <person name="Machado M."/>
            <person name="Brown A."/>
            <person name="McAllister G."/>
            <person name="Perry A."/>
            <person name="Halpin A.L."/>
            <person name="Vavikolanu K."/>
            <person name="Ott S."/>
            <person name="Zhao X."/>
            <person name="Tallon L.J."/>
            <person name="Sadzewicz L."/>
            <person name="Aluvathingal J."/>
            <person name="Nadendla S."/>
            <person name="Voskania-kordi A."/>
            <person name="Simonyan V."/>
            <person name="Patel J."/>
            <person name="Shawar R.M."/>
        </authorList>
    </citation>
    <scope>NUCLEOTIDE SEQUENCE [LARGE SCALE GENOMIC DNA]</scope>
    <source>
        <strain evidence="1 2">AR_0356</strain>
    </source>
</reference>
<keyword evidence="2" id="KW-1185">Reference proteome</keyword>
<accession>A0A2R3IUN7</accession>
<proteinExistence type="predicted"/>
<organism evidence="1 2">
    <name type="scientific">Pseudomonas paraeruginosa</name>
    <dbReference type="NCBI Taxonomy" id="2994495"/>
    <lineage>
        <taxon>Bacteria</taxon>
        <taxon>Pseudomonadati</taxon>
        <taxon>Pseudomonadota</taxon>
        <taxon>Gammaproteobacteria</taxon>
        <taxon>Pseudomonadales</taxon>
        <taxon>Pseudomonadaceae</taxon>
        <taxon>Pseudomonas</taxon>
    </lineage>
</organism>
<dbReference type="AlphaFoldDB" id="A0A2R3IUN7"/>
<protein>
    <submittedName>
        <fullName evidence="1">Uncharacterized protein</fullName>
    </submittedName>
</protein>
<name>A0A2R3IUN7_9PSED</name>
<sequence>MGASCLDKKLTKPRKYQGKSFRFGAEHIIKIAKVVQFYSPGNWARFGVSASSTTFEGVA</sequence>
<dbReference type="Proteomes" id="UP000238390">
    <property type="component" value="Chromosome"/>
</dbReference>
<evidence type="ECO:0000313" key="1">
    <source>
        <dbReference type="EMBL" id="AVK05523.1"/>
    </source>
</evidence>
<evidence type="ECO:0000313" key="2">
    <source>
        <dbReference type="Proteomes" id="UP000238390"/>
    </source>
</evidence>